<evidence type="ECO:0000313" key="2">
    <source>
        <dbReference type="Proteomes" id="UP000176645"/>
    </source>
</evidence>
<gene>
    <name evidence="1" type="ORF">A2Z42_02965</name>
</gene>
<organism evidence="1 2">
    <name type="scientific">Candidatus Woykebacteria bacterium RBG_19FT_COMBO_43_10</name>
    <dbReference type="NCBI Taxonomy" id="1802598"/>
    <lineage>
        <taxon>Bacteria</taxon>
        <taxon>Candidatus Woykeibacteriota</taxon>
    </lineage>
</organism>
<comment type="caution">
    <text evidence="1">The sequence shown here is derived from an EMBL/GenBank/DDBJ whole genome shotgun (WGS) entry which is preliminary data.</text>
</comment>
<evidence type="ECO:0000313" key="1">
    <source>
        <dbReference type="EMBL" id="OGY28147.1"/>
    </source>
</evidence>
<proteinExistence type="predicted"/>
<dbReference type="EMBL" id="MHCU01000012">
    <property type="protein sequence ID" value="OGY28147.1"/>
    <property type="molecule type" value="Genomic_DNA"/>
</dbReference>
<dbReference type="AlphaFoldDB" id="A0A1G1WLS3"/>
<protein>
    <submittedName>
        <fullName evidence="1">Uncharacterized protein</fullName>
    </submittedName>
</protein>
<name>A0A1G1WLS3_9BACT</name>
<dbReference type="Proteomes" id="UP000176645">
    <property type="component" value="Unassembled WGS sequence"/>
</dbReference>
<reference evidence="1 2" key="1">
    <citation type="journal article" date="2016" name="Nat. Commun.">
        <title>Thousands of microbial genomes shed light on interconnected biogeochemical processes in an aquifer system.</title>
        <authorList>
            <person name="Anantharaman K."/>
            <person name="Brown C.T."/>
            <person name="Hug L.A."/>
            <person name="Sharon I."/>
            <person name="Castelle C.J."/>
            <person name="Probst A.J."/>
            <person name="Thomas B.C."/>
            <person name="Singh A."/>
            <person name="Wilkins M.J."/>
            <person name="Karaoz U."/>
            <person name="Brodie E.L."/>
            <person name="Williams K.H."/>
            <person name="Hubbard S.S."/>
            <person name="Banfield J.F."/>
        </authorList>
    </citation>
    <scope>NUCLEOTIDE SEQUENCE [LARGE SCALE GENOMIC DNA]</scope>
</reference>
<sequence>MALMKPKLLKLLFNFDKPFHILFRLISPRYRRVIFGFNFGYHKLFEWPGEGWEFGISMPFGKVKEGFAPPGWFLVRPTKWL</sequence>
<accession>A0A1G1WLS3</accession>